<keyword evidence="2" id="KW-0677">Repeat</keyword>
<organism evidence="9 10">
    <name type="scientific">Galleria mellonella</name>
    <name type="common">Greater wax moth</name>
    <dbReference type="NCBI Taxonomy" id="7137"/>
    <lineage>
        <taxon>Eukaryota</taxon>
        <taxon>Metazoa</taxon>
        <taxon>Ecdysozoa</taxon>
        <taxon>Arthropoda</taxon>
        <taxon>Hexapoda</taxon>
        <taxon>Insecta</taxon>
        <taxon>Pterygota</taxon>
        <taxon>Neoptera</taxon>
        <taxon>Endopterygota</taxon>
        <taxon>Lepidoptera</taxon>
        <taxon>Glossata</taxon>
        <taxon>Ditrysia</taxon>
        <taxon>Pyraloidea</taxon>
        <taxon>Pyralidae</taxon>
        <taxon>Galleriinae</taxon>
        <taxon>Galleria</taxon>
    </lineage>
</organism>
<dbReference type="Gene3D" id="3.30.40.10">
    <property type="entry name" value="Zinc/RING finger domain, C3HC4 (zinc finger)"/>
    <property type="match status" value="1"/>
</dbReference>
<dbReference type="GO" id="GO:0061630">
    <property type="term" value="F:ubiquitin protein ligase activity"/>
    <property type="evidence" value="ECO:0007669"/>
    <property type="project" value="TreeGrafter"/>
</dbReference>
<evidence type="ECO:0000259" key="8">
    <source>
        <dbReference type="PROSITE" id="PS50089"/>
    </source>
</evidence>
<dbReference type="GO" id="GO:0000209">
    <property type="term" value="P:protein polyubiquitination"/>
    <property type="evidence" value="ECO:0007669"/>
    <property type="project" value="TreeGrafter"/>
</dbReference>
<dbReference type="InterPro" id="IPR050952">
    <property type="entry name" value="TRIM-NHL_E3_ligases"/>
</dbReference>
<keyword evidence="7" id="KW-0175">Coiled coil</keyword>
<sequence length="672" mass="75370">MAEKVKRKSSFFNLKIWNNQKSVDDSASKISTTPIDSTPQVQFRNPAPNLGYRGARSSDLRASRPVSYGGIKDLVQCPLCLETLHNAKMLPCQHTLCMACLGIYIADATTIECPVCRTKIQITGPNFVQELPSNLYIDSLLQLVGLKSKTSQKSETPPQTPAFSTATYQSVDLFAAGVRCSHCQTMCDNSDTINCQHCKMNFCHVCWSNHLDDMQTQVGSILKQLDSASNRLRHKIEHFKDRCEHLMTQIETTASEKINAIIESKRKLLKEVSELQKSGDLSALALNTSLEDAKTVATQVMASKEIGNDMKRVSTFMNLHQNALQILVDVSKWDTEHFVFDKENFRIEKDNETPLDAESDDPVQNGIKQNNPLENDNSLSMHYRCRSFVPHYVWRKTTRPCGIGIGPWNGHLYICDMDSHSVLVVERSQAKIVTRLVYNEMLCPVQIAFMKSLGEIYVSDKWKHCVHVFSKDGEYLRSLGQKGSRDGLFRSPEGIATDNANLHIYVVDTGNDRVQIIQPDGQFVDQIGVTTKQQVSPTVAWEVTTVISTEFNAPTDVAVTSDRIIILDSGNRRVKVYNKQDKSKIYEFGSIGQRKGQFRQPEVLAVDPMGFILVGDSGNCRVQVFKPNGAVVRVFGGYGTELGKFGWISGIYVTKQLDIIISDSRNHNVNFF</sequence>
<evidence type="ECO:0000256" key="7">
    <source>
        <dbReference type="SAM" id="Coils"/>
    </source>
</evidence>
<evidence type="ECO:0000313" key="9">
    <source>
        <dbReference type="Proteomes" id="UP001652740"/>
    </source>
</evidence>
<keyword evidence="3 5" id="KW-0863">Zinc-finger</keyword>
<dbReference type="Proteomes" id="UP001652740">
    <property type="component" value="Unplaced"/>
</dbReference>
<evidence type="ECO:0000256" key="2">
    <source>
        <dbReference type="ARBA" id="ARBA00022737"/>
    </source>
</evidence>
<dbReference type="GO" id="GO:0008270">
    <property type="term" value="F:zinc ion binding"/>
    <property type="evidence" value="ECO:0007669"/>
    <property type="project" value="UniProtKB-KW"/>
</dbReference>
<dbReference type="InterPro" id="IPR011042">
    <property type="entry name" value="6-blade_b-propeller_TolB-like"/>
</dbReference>
<evidence type="ECO:0000256" key="3">
    <source>
        <dbReference type="ARBA" id="ARBA00022771"/>
    </source>
</evidence>
<dbReference type="InterPro" id="IPR001841">
    <property type="entry name" value="Znf_RING"/>
</dbReference>
<evidence type="ECO:0000256" key="5">
    <source>
        <dbReference type="PROSITE-ProRule" id="PRU00175"/>
    </source>
</evidence>
<dbReference type="PROSITE" id="PS00518">
    <property type="entry name" value="ZF_RING_1"/>
    <property type="match status" value="1"/>
</dbReference>
<dbReference type="PANTHER" id="PTHR24104">
    <property type="entry name" value="E3 UBIQUITIN-PROTEIN LIGASE NHLRC1-RELATED"/>
    <property type="match status" value="1"/>
</dbReference>
<dbReference type="InterPro" id="IPR017907">
    <property type="entry name" value="Znf_RING_CS"/>
</dbReference>
<dbReference type="Gene3D" id="2.120.10.30">
    <property type="entry name" value="TolB, C-terminal domain"/>
    <property type="match status" value="2"/>
</dbReference>
<proteinExistence type="predicted"/>
<feature type="domain" description="RING-type" evidence="8">
    <location>
        <begin position="77"/>
        <end position="117"/>
    </location>
</feature>
<dbReference type="RefSeq" id="XP_026762929.2">
    <property type="nucleotide sequence ID" value="XM_026907128.3"/>
</dbReference>
<gene>
    <name evidence="10" type="primary">LOC113521566</name>
</gene>
<evidence type="ECO:0000256" key="4">
    <source>
        <dbReference type="ARBA" id="ARBA00022833"/>
    </source>
</evidence>
<evidence type="ECO:0000313" key="10">
    <source>
        <dbReference type="RefSeq" id="XP_026762929.2"/>
    </source>
</evidence>
<dbReference type="AlphaFoldDB" id="A0A6J1X1D7"/>
<dbReference type="CDD" id="cd05819">
    <property type="entry name" value="NHL"/>
    <property type="match status" value="1"/>
</dbReference>
<dbReference type="Pfam" id="PF01436">
    <property type="entry name" value="NHL"/>
    <property type="match status" value="1"/>
</dbReference>
<keyword evidence="9" id="KW-1185">Reference proteome</keyword>
<dbReference type="SUPFAM" id="SSF57850">
    <property type="entry name" value="RING/U-box"/>
    <property type="match status" value="1"/>
</dbReference>
<keyword evidence="4" id="KW-0862">Zinc</keyword>
<dbReference type="SUPFAM" id="SSF101898">
    <property type="entry name" value="NHL repeat"/>
    <property type="match status" value="1"/>
</dbReference>
<dbReference type="PROSITE" id="PS51125">
    <property type="entry name" value="NHL"/>
    <property type="match status" value="4"/>
</dbReference>
<dbReference type="KEGG" id="gmw:113521566"/>
<evidence type="ECO:0000256" key="1">
    <source>
        <dbReference type="ARBA" id="ARBA00022723"/>
    </source>
</evidence>
<dbReference type="InterPro" id="IPR001258">
    <property type="entry name" value="NHL_repeat"/>
</dbReference>
<protein>
    <submittedName>
        <fullName evidence="10">RING finger protein nhl-1-like</fullName>
    </submittedName>
</protein>
<dbReference type="Pfam" id="PF17170">
    <property type="entry name" value="DUF5128"/>
    <property type="match status" value="1"/>
</dbReference>
<dbReference type="InParanoid" id="A0A6J1X1D7"/>
<evidence type="ECO:0000256" key="6">
    <source>
        <dbReference type="PROSITE-ProRule" id="PRU00504"/>
    </source>
</evidence>
<feature type="repeat" description="NHL" evidence="6">
    <location>
        <begin position="443"/>
        <end position="472"/>
    </location>
</feature>
<dbReference type="InterPro" id="IPR013083">
    <property type="entry name" value="Znf_RING/FYVE/PHD"/>
</dbReference>
<dbReference type="SMART" id="SM00184">
    <property type="entry name" value="RING"/>
    <property type="match status" value="1"/>
</dbReference>
<keyword evidence="1" id="KW-0479">Metal-binding</keyword>
<feature type="coiled-coil region" evidence="7">
    <location>
        <begin position="222"/>
        <end position="278"/>
    </location>
</feature>
<name>A0A6J1X1D7_GALME</name>
<feature type="repeat" description="NHL" evidence="6">
    <location>
        <begin position="588"/>
        <end position="628"/>
    </location>
</feature>
<dbReference type="PROSITE" id="PS50089">
    <property type="entry name" value="ZF_RING_2"/>
    <property type="match status" value="1"/>
</dbReference>
<dbReference type="GO" id="GO:0043161">
    <property type="term" value="P:proteasome-mediated ubiquitin-dependent protein catabolic process"/>
    <property type="evidence" value="ECO:0007669"/>
    <property type="project" value="TreeGrafter"/>
</dbReference>
<dbReference type="Pfam" id="PF13920">
    <property type="entry name" value="zf-C3HC4_3"/>
    <property type="match status" value="1"/>
</dbReference>
<dbReference type="PANTHER" id="PTHR24104:SF25">
    <property type="entry name" value="PROTEIN LIN-41"/>
    <property type="match status" value="1"/>
</dbReference>
<feature type="repeat" description="NHL" evidence="6">
    <location>
        <begin position="550"/>
        <end position="580"/>
    </location>
</feature>
<dbReference type="GeneID" id="113521566"/>
<reference evidence="10" key="1">
    <citation type="submission" date="2025-08" db="UniProtKB">
        <authorList>
            <consortium name="RefSeq"/>
        </authorList>
    </citation>
    <scope>IDENTIFICATION</scope>
    <source>
        <tissue evidence="10">Whole larvae</tissue>
    </source>
</reference>
<accession>A0A6J1X1D7</accession>
<feature type="repeat" description="NHL" evidence="6">
    <location>
        <begin position="476"/>
        <end position="520"/>
    </location>
</feature>